<feature type="region of interest" description="Disordered" evidence="1">
    <location>
        <begin position="269"/>
        <end position="288"/>
    </location>
</feature>
<evidence type="ECO:0000256" key="1">
    <source>
        <dbReference type="SAM" id="MobiDB-lite"/>
    </source>
</evidence>
<dbReference type="Proteomes" id="UP001283361">
    <property type="component" value="Unassembled WGS sequence"/>
</dbReference>
<dbReference type="InterPro" id="IPR051291">
    <property type="entry name" value="CIMAP"/>
</dbReference>
<dbReference type="Pfam" id="PF07004">
    <property type="entry name" value="SHIPPO-rpt"/>
    <property type="match status" value="2"/>
</dbReference>
<sequence>MRDVIKLTVGLVDWCQGMLLRPVRANIFDWCLGVLLRPVRANIFDWCLGMLLRPVRANIFDLLRGTEEGMGVIDRAREGGTEEGMGVIDRAREGGGKGSGGRRAVPGPGTYETRSTFVVKGPTLNTEGIEVEHPPFLSQAKRFAPVKSVAPAPGTYNDPRTALDALKKVSGLKRSPFSQTAVRFNPDHQMKLTPGPGAYNVTGMGADSMRKAYLEATRKGVFGTTSSRSPAIHRRDEPDVPGPAHYQVKEKPFISRYHQLGSNFASVTTRMKDNGTKPEAPDGPASERNHLLRQTWKSVLLRHSAAEVISSHLVNHL</sequence>
<keyword evidence="3" id="KW-1185">Reference proteome</keyword>
<proteinExistence type="predicted"/>
<evidence type="ECO:0008006" key="4">
    <source>
        <dbReference type="Google" id="ProtNLM"/>
    </source>
</evidence>
<dbReference type="PANTHER" id="PTHR21580:SF60">
    <property type="entry name" value="SPERM-TAIL PG-RICH REPEAT-CONTAINING PROTEIN 2"/>
    <property type="match status" value="1"/>
</dbReference>
<dbReference type="AlphaFoldDB" id="A0AAE1BAP6"/>
<organism evidence="2 3">
    <name type="scientific">Elysia crispata</name>
    <name type="common">lettuce slug</name>
    <dbReference type="NCBI Taxonomy" id="231223"/>
    <lineage>
        <taxon>Eukaryota</taxon>
        <taxon>Metazoa</taxon>
        <taxon>Spiralia</taxon>
        <taxon>Lophotrochozoa</taxon>
        <taxon>Mollusca</taxon>
        <taxon>Gastropoda</taxon>
        <taxon>Heterobranchia</taxon>
        <taxon>Euthyneura</taxon>
        <taxon>Panpulmonata</taxon>
        <taxon>Sacoglossa</taxon>
        <taxon>Placobranchoidea</taxon>
        <taxon>Plakobranchidae</taxon>
        <taxon>Elysia</taxon>
    </lineage>
</organism>
<dbReference type="EMBL" id="JAWDGP010000221">
    <property type="protein sequence ID" value="KAK3802623.1"/>
    <property type="molecule type" value="Genomic_DNA"/>
</dbReference>
<dbReference type="PANTHER" id="PTHR21580">
    <property type="entry name" value="SHIPPO-1-RELATED"/>
    <property type="match status" value="1"/>
</dbReference>
<feature type="region of interest" description="Disordered" evidence="1">
    <location>
        <begin position="88"/>
        <end position="112"/>
    </location>
</feature>
<evidence type="ECO:0000313" key="3">
    <source>
        <dbReference type="Proteomes" id="UP001283361"/>
    </source>
</evidence>
<name>A0AAE1BAP6_9GAST</name>
<dbReference type="InterPro" id="IPR010736">
    <property type="entry name" value="SHIPPO-rpt"/>
</dbReference>
<evidence type="ECO:0000313" key="2">
    <source>
        <dbReference type="EMBL" id="KAK3802623.1"/>
    </source>
</evidence>
<feature type="region of interest" description="Disordered" evidence="1">
    <location>
        <begin position="223"/>
        <end position="243"/>
    </location>
</feature>
<gene>
    <name evidence="2" type="ORF">RRG08_010394</name>
</gene>
<protein>
    <recommendedName>
        <fullName evidence="4">Sperm-tail PG-rich repeat-containing protein 2</fullName>
    </recommendedName>
</protein>
<comment type="caution">
    <text evidence="2">The sequence shown here is derived from an EMBL/GenBank/DDBJ whole genome shotgun (WGS) entry which is preliminary data.</text>
</comment>
<reference evidence="2" key="1">
    <citation type="journal article" date="2023" name="G3 (Bethesda)">
        <title>A reference genome for the long-term kleptoplast-retaining sea slug Elysia crispata morphotype clarki.</title>
        <authorList>
            <person name="Eastman K.E."/>
            <person name="Pendleton A.L."/>
            <person name="Shaikh M.A."/>
            <person name="Suttiyut T."/>
            <person name="Ogas R."/>
            <person name="Tomko P."/>
            <person name="Gavelis G."/>
            <person name="Widhalm J.R."/>
            <person name="Wisecaver J.H."/>
        </authorList>
    </citation>
    <scope>NUCLEOTIDE SEQUENCE</scope>
    <source>
        <strain evidence="2">ECLA1</strain>
    </source>
</reference>
<accession>A0AAE1BAP6</accession>
<feature type="compositionally biased region" description="Basic and acidic residues" evidence="1">
    <location>
        <begin position="270"/>
        <end position="288"/>
    </location>
</feature>